<evidence type="ECO:0008006" key="3">
    <source>
        <dbReference type="Google" id="ProtNLM"/>
    </source>
</evidence>
<dbReference type="AlphaFoldDB" id="A0AAU8EY67"/>
<reference evidence="2" key="1">
    <citation type="submission" date="2024-06" db="EMBL/GenBank/DDBJ databases">
        <title>Biodegradation of dimethachlon by Arthrobacter sp. K5: mechanistic insights and ecological implications.</title>
        <authorList>
            <person name="Hu S."/>
            <person name="Lu P."/>
        </authorList>
    </citation>
    <scope>NUCLEOTIDE SEQUENCE</scope>
    <source>
        <strain evidence="2">K5</strain>
    </source>
</reference>
<evidence type="ECO:0000313" key="2">
    <source>
        <dbReference type="EMBL" id="XCH13642.1"/>
    </source>
</evidence>
<sequence>MGKPLKPKLVHVVDTLPRTRSGKILRRVIRSVYLGETPGDTSSLEDPASLSAIGGSR</sequence>
<protein>
    <recommendedName>
        <fullName evidence="3">AMP-binding enzyme C-terminal domain-containing protein</fullName>
    </recommendedName>
</protein>
<feature type="region of interest" description="Disordered" evidence="1">
    <location>
        <begin position="36"/>
        <end position="57"/>
    </location>
</feature>
<dbReference type="EMBL" id="CP159279">
    <property type="protein sequence ID" value="XCH13642.1"/>
    <property type="molecule type" value="Genomic_DNA"/>
</dbReference>
<dbReference type="SUPFAM" id="SSF56801">
    <property type="entry name" value="Acetyl-CoA synthetase-like"/>
    <property type="match status" value="1"/>
</dbReference>
<proteinExistence type="predicted"/>
<dbReference type="InterPro" id="IPR045851">
    <property type="entry name" value="AMP-bd_C_sf"/>
</dbReference>
<name>A0AAU8EY67_9MICC</name>
<evidence type="ECO:0000256" key="1">
    <source>
        <dbReference type="SAM" id="MobiDB-lite"/>
    </source>
</evidence>
<dbReference type="RefSeq" id="WP_353713371.1">
    <property type="nucleotide sequence ID" value="NZ_CP159279.1"/>
</dbReference>
<dbReference type="Gene3D" id="3.30.300.30">
    <property type="match status" value="1"/>
</dbReference>
<gene>
    <name evidence="2" type="ORF">ABRP34_14490</name>
</gene>
<accession>A0AAU8EY67</accession>
<organism evidence="2">
    <name type="scientific">Arthrobacter sp. K5</name>
    <dbReference type="NCBI Taxonomy" id="2839623"/>
    <lineage>
        <taxon>Bacteria</taxon>
        <taxon>Bacillati</taxon>
        <taxon>Actinomycetota</taxon>
        <taxon>Actinomycetes</taxon>
        <taxon>Micrococcales</taxon>
        <taxon>Micrococcaceae</taxon>
        <taxon>Arthrobacter</taxon>
    </lineage>
</organism>